<dbReference type="Proteomes" id="UP000000812">
    <property type="component" value="Chromosome"/>
</dbReference>
<sequence length="43" mass="5220">MLFPRNIRFNLDLFQYQKTVNHNKFRVAEYSYVACADEFKKSS</sequence>
<name>Q9PDW1_XYLFA</name>
<dbReference type="PIR" id="B82701">
    <property type="entry name" value="B82701"/>
</dbReference>
<dbReference type="EMBL" id="AE003849">
    <property type="protein sequence ID" value="AAF84077.1"/>
    <property type="molecule type" value="Genomic_DNA"/>
</dbReference>
<evidence type="ECO:0000313" key="2">
    <source>
        <dbReference type="Proteomes" id="UP000000812"/>
    </source>
</evidence>
<reference evidence="1 2" key="1">
    <citation type="journal article" date="2000" name="Nature">
        <title>The genome sequence of the plant pathogen Xylella fastidiosa.</title>
        <authorList>
            <person name="Simpson A.J."/>
            <person name="Reinach F.C."/>
            <person name="Arruda P."/>
            <person name="Abreu F.A."/>
            <person name="Acencio M."/>
            <person name="Alvarenga R."/>
            <person name="Alves L.M."/>
            <person name="Araya J.E."/>
            <person name="Baia G.S."/>
            <person name="Baptista C.S."/>
            <person name="Barros M.H."/>
            <person name="Bonaccorsi E.D."/>
            <person name="Bordin S."/>
            <person name="Bove J.M."/>
            <person name="Briones M.R."/>
            <person name="Bueno M.R."/>
            <person name="Camargo A.A."/>
            <person name="Camargo L.E."/>
            <person name="Carraro D.M."/>
            <person name="Carrer H."/>
            <person name="Colauto N.B."/>
            <person name="Colombo C."/>
            <person name="Costa F.F."/>
            <person name="Costa M.C."/>
            <person name="Costa-Neto C.M."/>
            <person name="Coutinho L.L."/>
            <person name="Cristofani M."/>
            <person name="Dias-Neto E."/>
            <person name="Docena C."/>
            <person name="El-Dorry H."/>
            <person name="Facincani A.P."/>
            <person name="Ferreira A.J."/>
            <person name="Ferreira V.C."/>
            <person name="Ferro J.A."/>
            <person name="Fraga J.S."/>
            <person name="Franca S.C."/>
            <person name="Franco M.C."/>
            <person name="Frohme M."/>
            <person name="Furlan L.R."/>
            <person name="Garnier M."/>
            <person name="Goldman G.H."/>
            <person name="Goldman M.H."/>
            <person name="Gomes S.L."/>
            <person name="Gruber A."/>
            <person name="Ho P.L."/>
            <person name="Hoheisel J.D."/>
            <person name="Junqueira M.L."/>
            <person name="Kemper E.L."/>
            <person name="Kitajima J.P."/>
            <person name="Krieger J.E."/>
            <person name="Kuramae E.E."/>
            <person name="Laigret F."/>
            <person name="Lambais M.R."/>
            <person name="Leite L.C."/>
            <person name="Lemos E.G."/>
            <person name="Lemos M.V."/>
            <person name="Lopes S.A."/>
            <person name="Lopes C.R."/>
            <person name="Machado J.A."/>
            <person name="Machado M.A."/>
            <person name="Madeira A.M."/>
            <person name="Madeira H.M."/>
            <person name="Marino C.L."/>
            <person name="Marques M.V."/>
            <person name="Martins E.A."/>
            <person name="Martins E.M."/>
            <person name="Matsukuma A.Y."/>
            <person name="Menck C.F."/>
            <person name="Miracca E.C."/>
            <person name="Miyaki C.Y."/>
            <person name="Monteriro-Vitorello C.B."/>
            <person name="Moon D.H."/>
            <person name="Nagai M.A."/>
            <person name="Nascimento A.L."/>
            <person name="Netto L.E."/>
            <person name="Nhani A.Jr."/>
            <person name="Nobrega F.G."/>
            <person name="Nunes L.R."/>
            <person name="Oliveira M.A."/>
            <person name="de Oliveira M.C."/>
            <person name="de Oliveira R.C."/>
            <person name="Palmieri D.A."/>
            <person name="Paris A."/>
            <person name="Peixoto B.R."/>
            <person name="Pereira G.A."/>
            <person name="Pereira H.A.Jr."/>
            <person name="Pesquero J.B."/>
            <person name="Quaggio R.B."/>
            <person name="Roberto P.G."/>
            <person name="Rodrigues V."/>
            <person name="de M Rosa A.J."/>
            <person name="de Rosa V.E.Jr."/>
            <person name="de Sa R.G."/>
            <person name="Santelli R.V."/>
            <person name="Sawasaki H.E."/>
            <person name="da Silva A.C."/>
            <person name="da Silva A.M."/>
            <person name="da Silva F.R."/>
            <person name="da Silva W.A.Jr."/>
            <person name="da Silveira J.F."/>
            <person name="Silvestri M.L."/>
            <person name="Siqueira W.J."/>
            <person name="de Souza A.A."/>
            <person name="de Souza A.P."/>
            <person name="Terenzi M.F."/>
            <person name="Truffi D."/>
            <person name="Tsai S.M."/>
            <person name="Tsuhako M.H."/>
            <person name="Vallada H."/>
            <person name="Van Sluys M.A."/>
            <person name="Verjovski-Almeida S."/>
            <person name="Vettore A.L."/>
            <person name="Zago M.A."/>
            <person name="Zatz M."/>
            <person name="Meidanis J."/>
            <person name="Setubal J.C."/>
        </authorList>
    </citation>
    <scope>NUCLEOTIDE SEQUENCE [LARGE SCALE GENOMIC DNA]</scope>
    <source>
        <strain evidence="1 2">9a5c</strain>
    </source>
</reference>
<dbReference type="KEGG" id="xfa:XF_1268"/>
<organism evidence="1 2">
    <name type="scientific">Xylella fastidiosa (strain 9a5c)</name>
    <dbReference type="NCBI Taxonomy" id="160492"/>
    <lineage>
        <taxon>Bacteria</taxon>
        <taxon>Pseudomonadati</taxon>
        <taxon>Pseudomonadota</taxon>
        <taxon>Gammaproteobacteria</taxon>
        <taxon>Lysobacterales</taxon>
        <taxon>Lysobacteraceae</taxon>
        <taxon>Xylella</taxon>
    </lineage>
</organism>
<dbReference type="AlphaFoldDB" id="Q9PDW1"/>
<accession>Q9PDW1</accession>
<gene>
    <name evidence="1" type="ordered locus">XF_1268</name>
</gene>
<proteinExistence type="predicted"/>
<protein>
    <submittedName>
        <fullName evidence="1">Uncharacterized protein</fullName>
    </submittedName>
</protein>
<dbReference type="HOGENOM" id="CLU_3241681_0_0_6"/>
<evidence type="ECO:0000313" key="1">
    <source>
        <dbReference type="EMBL" id="AAF84077.1"/>
    </source>
</evidence>